<feature type="region of interest" description="Disordered" evidence="1">
    <location>
        <begin position="593"/>
        <end position="683"/>
    </location>
</feature>
<organism evidence="3 4">
    <name type="scientific">Polysphondylium violaceum</name>
    <dbReference type="NCBI Taxonomy" id="133409"/>
    <lineage>
        <taxon>Eukaryota</taxon>
        <taxon>Amoebozoa</taxon>
        <taxon>Evosea</taxon>
        <taxon>Eumycetozoa</taxon>
        <taxon>Dictyostelia</taxon>
        <taxon>Dictyosteliales</taxon>
        <taxon>Dictyosteliaceae</taxon>
        <taxon>Polysphondylium</taxon>
    </lineage>
</organism>
<dbReference type="Proteomes" id="UP000695562">
    <property type="component" value="Unassembled WGS sequence"/>
</dbReference>
<dbReference type="PANTHER" id="PTHR12436">
    <property type="entry name" value="80 KDA MCM3-ASSOCIATED PROTEIN"/>
    <property type="match status" value="1"/>
</dbReference>
<evidence type="ECO:0000313" key="4">
    <source>
        <dbReference type="Proteomes" id="UP000695562"/>
    </source>
</evidence>
<reference evidence="3" key="1">
    <citation type="submission" date="2020-01" db="EMBL/GenBank/DDBJ databases">
        <title>Development of genomics and gene disruption for Polysphondylium violaceum indicates a role for the polyketide synthase stlB in stalk morphogenesis.</title>
        <authorList>
            <person name="Narita B."/>
            <person name="Kawabe Y."/>
            <person name="Kin K."/>
            <person name="Saito T."/>
            <person name="Gibbs R."/>
            <person name="Kuspa A."/>
            <person name="Muzny D."/>
            <person name="Queller D."/>
            <person name="Richards S."/>
            <person name="Strassman J."/>
            <person name="Sucgang R."/>
            <person name="Worley K."/>
            <person name="Schaap P."/>
        </authorList>
    </citation>
    <scope>NUCLEOTIDE SEQUENCE</scope>
    <source>
        <strain evidence="3">QSvi11</strain>
    </source>
</reference>
<comment type="caution">
    <text evidence="3">The sequence shown here is derived from an EMBL/GenBank/DDBJ whole genome shotgun (WGS) entry which is preliminary data.</text>
</comment>
<dbReference type="InterPro" id="IPR045107">
    <property type="entry name" value="SAC3/GANP/THP3"/>
</dbReference>
<feature type="domain" description="SAC3/GANP/THP3 conserved" evidence="2">
    <location>
        <begin position="3"/>
        <end position="290"/>
    </location>
</feature>
<feature type="compositionally biased region" description="Low complexity" evidence="1">
    <location>
        <begin position="520"/>
        <end position="531"/>
    </location>
</feature>
<dbReference type="InterPro" id="IPR005062">
    <property type="entry name" value="SAC3/GANP/THP3_conserved"/>
</dbReference>
<name>A0A8J4PMD5_9MYCE</name>
<proteinExistence type="predicted"/>
<dbReference type="GO" id="GO:0006406">
    <property type="term" value="P:mRNA export from nucleus"/>
    <property type="evidence" value="ECO:0007669"/>
    <property type="project" value="TreeGrafter"/>
</dbReference>
<dbReference type="OrthoDB" id="21502at2759"/>
<dbReference type="EMBL" id="AJWJ01000659">
    <property type="protein sequence ID" value="KAF2069455.1"/>
    <property type="molecule type" value="Genomic_DNA"/>
</dbReference>
<dbReference type="PANTHER" id="PTHR12436:SF3">
    <property type="entry name" value="GERMINAL-CENTER ASSOCIATED NUCLEAR PROTEIN"/>
    <property type="match status" value="1"/>
</dbReference>
<feature type="compositionally biased region" description="Polar residues" evidence="1">
    <location>
        <begin position="637"/>
        <end position="660"/>
    </location>
</feature>
<sequence>MGFCPEKEITFRTNSGDINKLERTADGTIVLLKKYKRNVADDYTEIPPDEIRPPPICLKVMDYMTHSVADQQNIPFSEIQNFIRDRTRSLRQDLTSQHAKDDISINIHERCTRFHIVSHHYLCELPDKDFNQFQNREQLNNCLTSLKQFYDDHKRRTGLISKNEPEFRSYYILNSLENNSDLVSYMISIPQEIFYHPFIQYAIEVWKAYRSSNYCRFFILAAKGTFLQACILHRYFIHVRKMAVKYMNKAYRAGKNAITMYPIADFQSLLMFYDIAETMDFIEQYRFSVDSDQVVFPQDLPEVSITPRRSQIILNRAPPTFQLSIDQPESVPLADYKSVFIQFKSNYNDASLYSKENFKSIESYMRQLQKNPLANQNFLKRVDKNNGSVVLSPKPVLPKPSPISKTTAIPTVLPPTTTTTTTTTLATTPIALNKNVPVIQSNPSIPPLPTTTTSTAIPFKDTTATTTTVAAATKVDAPISPFGLVKPPTLSNTVSTTSASSIFKNPTPVKETTTPSSIFGPQSTTTSPTPGTSLFGNSSNIASPFKAQEPEPKVESVFGPKVPASSTTTINNPTSVFANNAVASKIFPSFAAQPPSSSTLSPLTTTTTTTTTIATPTTTISSPPPSLTTTQPPSIGSIFNSSVIDKPTLNQFIQPTTPHTTLKDKASKSEFKTPYQKKPEKNVVPQSPMEFSTLKAPKVGGDLPLPSMDFSVIKPPTTAPVAASPMSISTPYIGNKNNKNDDSIFKTPSVSATSPMELSTIYKQPNRKPRDKLPFPIEDINKAKNTPEPVIPPTPQPPPKIQKTYQEKSDISLLRYLFRVWRVKNMVYNQQKDQIEKMKKELNSGIEKTLSHSSNKKINYSKTPDIAVVPTLSPIESLAATTQHVDTDTITPINIPYYIYNNINNNNKNHKHLYWKLVYNTCTDSTESQIITKQLSFKPPLTTSKYPSTSYLSNSQQLGIKYKDGDDKKSDKPISISIVKTTTINSSNSSSTRGISSLLFHSNYFESNDQSQLLSILKVLDVEQNYQRIPVVFIVKQSSAEKIDSFIYDNQSLWKRIVNAFKIIEFNYNSSNNIIQEILDWSSQHSISLPTIVEIRPISSVLESILQAKLNYIFKAHYQWPRIDYTEHQIDINTIYPTPQSLIDYFNSTIKQLSQYITDPSLESIQWPIGEFLNSFDYWNTKENFKNLQLALNSILIPNLPLSISNLIGCLFSNNNNNSSSNSNNNQNNNVNYKDYQSIQVIIESLFNWVSTTLTKDDSIIIISELKIILQEFNDNYCKNQYYFRTIPLPWHLILGSIFSFQISKIPLLKSLFDSQLILDLPNFNNNNNIGTIAKIQIDLPIIPSISPISKKRDSPLPKYSKYESNTKALKFEDLNTTSMDIKYNNNNNNNNNNSNNNNRLTAPLGTFNETLKSNSIHGTSTSRSILSSQIKLSKSLIQNNKTTDQLLDKFLKSLEQEKAKSSQQHQFSSLTNTINHHNYNNFTPSSKQQYQQKKNNIDQLFLDIENEKEKANQLDISLSMLQ</sequence>
<evidence type="ECO:0000256" key="1">
    <source>
        <dbReference type="SAM" id="MobiDB-lite"/>
    </source>
</evidence>
<feature type="compositionally biased region" description="Pro residues" evidence="1">
    <location>
        <begin position="789"/>
        <end position="800"/>
    </location>
</feature>
<protein>
    <recommendedName>
        <fullName evidence="2">SAC3/GANP/THP3 conserved domain-containing protein</fullName>
    </recommendedName>
</protein>
<accession>A0A8J4PMD5</accession>
<dbReference type="Gene3D" id="1.25.40.990">
    <property type="match status" value="1"/>
</dbReference>
<dbReference type="Pfam" id="PF03399">
    <property type="entry name" value="SAC3_GANP"/>
    <property type="match status" value="1"/>
</dbReference>
<feature type="compositionally biased region" description="Polar residues" evidence="1">
    <location>
        <begin position="499"/>
        <end position="519"/>
    </location>
</feature>
<gene>
    <name evidence="3" type="ORF">CYY_009228</name>
</gene>
<dbReference type="GO" id="GO:0070390">
    <property type="term" value="C:transcription export complex 2"/>
    <property type="evidence" value="ECO:0007669"/>
    <property type="project" value="TreeGrafter"/>
</dbReference>
<feature type="region of interest" description="Disordered" evidence="1">
    <location>
        <begin position="780"/>
        <end position="802"/>
    </location>
</feature>
<feature type="compositionally biased region" description="Low complexity" evidence="1">
    <location>
        <begin position="593"/>
        <end position="635"/>
    </location>
</feature>
<feature type="compositionally biased region" description="Basic and acidic residues" evidence="1">
    <location>
        <begin position="661"/>
        <end position="681"/>
    </location>
</feature>
<evidence type="ECO:0000313" key="3">
    <source>
        <dbReference type="EMBL" id="KAF2069455.1"/>
    </source>
</evidence>
<dbReference type="GO" id="GO:0005737">
    <property type="term" value="C:cytoplasm"/>
    <property type="evidence" value="ECO:0007669"/>
    <property type="project" value="TreeGrafter"/>
</dbReference>
<feature type="region of interest" description="Disordered" evidence="1">
    <location>
        <begin position="499"/>
        <end position="531"/>
    </location>
</feature>
<feature type="region of interest" description="Disordered" evidence="1">
    <location>
        <begin position="756"/>
        <end position="775"/>
    </location>
</feature>
<keyword evidence="4" id="KW-1185">Reference proteome</keyword>
<evidence type="ECO:0000259" key="2">
    <source>
        <dbReference type="Pfam" id="PF03399"/>
    </source>
</evidence>